<sequence length="379" mass="42823">MNPSAPLESVVFIALPENVSLSTHAFTIDPAIPLPVQKNTASEDAFDPTSLTQEMIFAGILTVLAYDAQNEHVSYYRQLLQSARPDIKQELTEAAILKARNEDFEIAEEIFAALRGLDPDDIATVLNTALFFDQRAESYRKSGLNEDADAYDQSAHQYYKQAMAADPAPPDAFFNAGFFYLKQRNFSRAKNCFETYLTLTGDLADDDLGENGRYKKERAKEIVEDISSRNLEDEQFKAAFDFISMGQEERGLEEIRTFLQKNPKVWNAWFLLGWGLRRLERWTDAKSAFLQAIECGSTGADTYNELAICHMELGEYAESRKRLVQALEAEPENTKIMSNLGYLALKQDRTAEAKKYFLSVLEFDPDDAIAKSMIAKLES</sequence>
<gene>
    <name evidence="2" type="ordered locus">Trebr_1457</name>
</gene>
<dbReference type="PROSITE" id="PS50005">
    <property type="entry name" value="TPR"/>
    <property type="match status" value="2"/>
</dbReference>
<keyword evidence="1" id="KW-0802">TPR repeat</keyword>
<feature type="repeat" description="TPR" evidence="1">
    <location>
        <begin position="300"/>
        <end position="333"/>
    </location>
</feature>
<protein>
    <submittedName>
        <fullName evidence="2">Tetratricopeptide TPR_2 repeat-containing protein</fullName>
    </submittedName>
</protein>
<keyword evidence="3" id="KW-1185">Reference proteome</keyword>
<dbReference type="SUPFAM" id="SSF48452">
    <property type="entry name" value="TPR-like"/>
    <property type="match status" value="2"/>
</dbReference>
<proteinExistence type="predicted"/>
<dbReference type="STRING" id="906968.Trebr_1457"/>
<dbReference type="eggNOG" id="COG0457">
    <property type="taxonomic scope" value="Bacteria"/>
</dbReference>
<dbReference type="InterPro" id="IPR011990">
    <property type="entry name" value="TPR-like_helical_dom_sf"/>
</dbReference>
<organism evidence="2 3">
    <name type="scientific">Treponema brennaborense (strain DSM 12168 / CIP 105900 / DD5/3)</name>
    <dbReference type="NCBI Taxonomy" id="906968"/>
    <lineage>
        <taxon>Bacteria</taxon>
        <taxon>Pseudomonadati</taxon>
        <taxon>Spirochaetota</taxon>
        <taxon>Spirochaetia</taxon>
        <taxon>Spirochaetales</taxon>
        <taxon>Treponemataceae</taxon>
        <taxon>Treponema</taxon>
    </lineage>
</organism>
<evidence type="ECO:0000256" key="1">
    <source>
        <dbReference type="PROSITE-ProRule" id="PRU00339"/>
    </source>
</evidence>
<dbReference type="Pfam" id="PF13432">
    <property type="entry name" value="TPR_16"/>
    <property type="match status" value="1"/>
</dbReference>
<dbReference type="EMBL" id="CP002696">
    <property type="protein sequence ID" value="AEE16881.1"/>
    <property type="molecule type" value="Genomic_DNA"/>
</dbReference>
<dbReference type="OrthoDB" id="317977at2"/>
<dbReference type="Pfam" id="PF14559">
    <property type="entry name" value="TPR_19"/>
    <property type="match status" value="1"/>
</dbReference>
<dbReference type="AlphaFoldDB" id="F4LNP6"/>
<dbReference type="KEGG" id="tbe:Trebr_1457"/>
<dbReference type="InterPro" id="IPR019734">
    <property type="entry name" value="TPR_rpt"/>
</dbReference>
<name>F4LNP6_TREBD</name>
<accession>F4LNP6</accession>
<feature type="repeat" description="TPR" evidence="1">
    <location>
        <begin position="334"/>
        <end position="367"/>
    </location>
</feature>
<evidence type="ECO:0000313" key="3">
    <source>
        <dbReference type="Proteomes" id="UP000006546"/>
    </source>
</evidence>
<reference evidence="3" key="1">
    <citation type="submission" date="2011-04" db="EMBL/GenBank/DDBJ databases">
        <title>The complete genome of Treponema brennaborense DSM 12168.</title>
        <authorList>
            <person name="Lucas S."/>
            <person name="Han J."/>
            <person name="Lapidus A."/>
            <person name="Bruce D."/>
            <person name="Goodwin L."/>
            <person name="Pitluck S."/>
            <person name="Peters L."/>
            <person name="Kyrpides N."/>
            <person name="Mavromatis K."/>
            <person name="Ivanova N."/>
            <person name="Mikhailova N."/>
            <person name="Pagani I."/>
            <person name="Teshima H."/>
            <person name="Detter J.C."/>
            <person name="Tapia R."/>
            <person name="Han C."/>
            <person name="Land M."/>
            <person name="Hauser L."/>
            <person name="Markowitz V."/>
            <person name="Cheng J.-F."/>
            <person name="Hugenholtz P."/>
            <person name="Woyke T."/>
            <person name="Wu D."/>
            <person name="Gronow S."/>
            <person name="Wellnitz S."/>
            <person name="Brambilla E."/>
            <person name="Klenk H.-P."/>
            <person name="Eisen J.A."/>
        </authorList>
    </citation>
    <scope>NUCLEOTIDE SEQUENCE [LARGE SCALE GENOMIC DNA]</scope>
    <source>
        <strain evidence="3">DSM 12168 / CIP 105900 / DD5/3</strain>
    </source>
</reference>
<dbReference type="PANTHER" id="PTHR12558">
    <property type="entry name" value="CELL DIVISION CYCLE 16,23,27"/>
    <property type="match status" value="1"/>
</dbReference>
<dbReference type="SMART" id="SM00028">
    <property type="entry name" value="TPR"/>
    <property type="match status" value="4"/>
</dbReference>
<dbReference type="Proteomes" id="UP000006546">
    <property type="component" value="Chromosome"/>
</dbReference>
<dbReference type="HOGENOM" id="CLU_064073_0_0_12"/>
<evidence type="ECO:0000313" key="2">
    <source>
        <dbReference type="EMBL" id="AEE16881.1"/>
    </source>
</evidence>
<dbReference type="Gene3D" id="1.25.40.10">
    <property type="entry name" value="Tetratricopeptide repeat domain"/>
    <property type="match status" value="2"/>
</dbReference>
<dbReference type="PANTHER" id="PTHR12558:SF13">
    <property type="entry name" value="CELL DIVISION CYCLE PROTEIN 27 HOMOLOG"/>
    <property type="match status" value="1"/>
</dbReference>
<dbReference type="RefSeq" id="WP_013758586.1">
    <property type="nucleotide sequence ID" value="NC_015500.1"/>
</dbReference>